<dbReference type="InterPro" id="IPR018946">
    <property type="entry name" value="PhoD-like_MPP"/>
</dbReference>
<evidence type="ECO:0000313" key="3">
    <source>
        <dbReference type="EMBL" id="GAC17848.1"/>
    </source>
</evidence>
<dbReference type="Proteomes" id="UP000006327">
    <property type="component" value="Unassembled WGS sequence"/>
</dbReference>
<dbReference type="CDD" id="cd07389">
    <property type="entry name" value="MPP_PhoD"/>
    <property type="match status" value="1"/>
</dbReference>
<keyword evidence="3" id="KW-0378">Hydrolase</keyword>
<dbReference type="InterPro" id="IPR032093">
    <property type="entry name" value="PhoD_N"/>
</dbReference>
<dbReference type="InterPro" id="IPR038607">
    <property type="entry name" value="PhoD-like_sf"/>
</dbReference>
<proteinExistence type="predicted"/>
<dbReference type="OrthoDB" id="327733at2"/>
<dbReference type="Pfam" id="PF09423">
    <property type="entry name" value="PhoD"/>
    <property type="match status" value="1"/>
</dbReference>
<protein>
    <submittedName>
        <fullName evidence="3">Alkaline phosphatase D</fullName>
        <ecNumber evidence="3">3.1.3.1</ecNumber>
    </submittedName>
</protein>
<dbReference type="PANTHER" id="PTHR43606:SF7">
    <property type="entry name" value="PHOSPHATASE, PUTATIVE (AFU_ORTHOLOGUE AFUA_6G08710)-RELATED"/>
    <property type="match status" value="1"/>
</dbReference>
<keyword evidence="4" id="KW-1185">Reference proteome</keyword>
<comment type="caution">
    <text evidence="3">The sequence shown here is derived from an EMBL/GenBank/DDBJ whole genome shotgun (WGS) entry which is preliminary data.</text>
</comment>
<dbReference type="Gene3D" id="3.60.21.70">
    <property type="entry name" value="PhoD-like phosphatase"/>
    <property type="match status" value="1"/>
</dbReference>
<dbReference type="Pfam" id="PF16655">
    <property type="entry name" value="PhoD_N"/>
    <property type="match status" value="1"/>
</dbReference>
<feature type="domain" description="PhoD-like phosphatase metallophosphatase" evidence="1">
    <location>
        <begin position="138"/>
        <end position="524"/>
    </location>
</feature>
<dbReference type="AlphaFoldDB" id="K6YMK0"/>
<gene>
    <name evidence="3" type="primary">phoD</name>
    <name evidence="3" type="ORF">GARC_0867</name>
</gene>
<evidence type="ECO:0000259" key="1">
    <source>
        <dbReference type="Pfam" id="PF09423"/>
    </source>
</evidence>
<dbReference type="RefSeq" id="WP_007617059.1">
    <property type="nucleotide sequence ID" value="NZ_BAEO01000010.1"/>
</dbReference>
<dbReference type="SUPFAM" id="SSF56300">
    <property type="entry name" value="Metallo-dependent phosphatases"/>
    <property type="match status" value="1"/>
</dbReference>
<dbReference type="eggNOG" id="COG3540">
    <property type="taxonomic scope" value="Bacteria"/>
</dbReference>
<dbReference type="Gene3D" id="2.60.40.380">
    <property type="entry name" value="Purple acid phosphatase-like, N-terminal"/>
    <property type="match status" value="1"/>
</dbReference>
<dbReference type="STRING" id="493475.GARC_0867"/>
<feature type="domain" description="Phospholipase D N-terminal" evidence="2">
    <location>
        <begin position="40"/>
        <end position="127"/>
    </location>
</feature>
<dbReference type="GO" id="GO:0004035">
    <property type="term" value="F:alkaline phosphatase activity"/>
    <property type="evidence" value="ECO:0007669"/>
    <property type="project" value="UniProtKB-EC"/>
</dbReference>
<reference evidence="3 4" key="1">
    <citation type="journal article" date="2017" name="Antonie Van Leeuwenhoek">
        <title>Rhizobium rhizosphaerae sp. nov., a novel species isolated from rice rhizosphere.</title>
        <authorList>
            <person name="Zhao J.J."/>
            <person name="Zhang J."/>
            <person name="Zhang R.J."/>
            <person name="Zhang C.W."/>
            <person name="Yin H.Q."/>
            <person name="Zhang X.X."/>
        </authorList>
    </citation>
    <scope>NUCLEOTIDE SEQUENCE [LARGE SCALE GENOMIC DNA]</scope>
    <source>
        <strain evidence="3 4">BSs20135</strain>
    </source>
</reference>
<dbReference type="InterPro" id="IPR029052">
    <property type="entry name" value="Metallo-depent_PP-like"/>
</dbReference>
<organism evidence="3 4">
    <name type="scientific">Paraglaciecola arctica BSs20135</name>
    <dbReference type="NCBI Taxonomy" id="493475"/>
    <lineage>
        <taxon>Bacteria</taxon>
        <taxon>Pseudomonadati</taxon>
        <taxon>Pseudomonadota</taxon>
        <taxon>Gammaproteobacteria</taxon>
        <taxon>Alteromonadales</taxon>
        <taxon>Alteromonadaceae</taxon>
        <taxon>Paraglaciecola</taxon>
    </lineage>
</organism>
<sequence length="556" mass="62444">MTDHMTRRKALKLVSGAIMLLPIACSPLPSRQIIDLTFSHGVASGDPDQSSVVIWTRVSQSTVPVNVNWFVASDPTFKNIVSTGQYTTDKQQDYTVKVVVNALEPGETYFYKFVSKGVDSIVGQTHTLPVGHVKELNFAVATCANFPFGFFNAYEAIANDPTIDLVVHLGDYIYEYGVDGFGGETGKQLGRNHEPSHEVLSLDDYRQRHAQYKTDQGSLAMHARHPLVVIWDDHETANNPWMGGAKNHQENEGSWADRRAASLKAYYEWLPIRDPAKDGSQEEYWRHYKFGDLASLITLESRHTGRSQQISYNEHLSNIDTTEKAQQFLHSVVGAPNRNMLSSGMETFLKSELEESLQANRRWRIIGNQSVIAKSTSPKLDTPFFTELKNKLNADGLSMLEELSHQGKFDLPADLDTWDGYPAARERFYQVAKDAGVHDLLVLSGDSHSYWANQLFDNDTQSMGVELGATGITSPRSLMTMGESAMKSYDQLNTEHNKEIVWADGRHRGFIRLHIDHNSGHADFIAVSNVESRIYETNIIHSVDILNNGNMLKFDE</sequence>
<accession>K6YMK0</accession>
<dbReference type="EMBL" id="BAEO01000010">
    <property type="protein sequence ID" value="GAC17848.1"/>
    <property type="molecule type" value="Genomic_DNA"/>
</dbReference>
<dbReference type="EC" id="3.1.3.1" evidence="3"/>
<dbReference type="PANTHER" id="PTHR43606">
    <property type="entry name" value="PHOSPHATASE, PUTATIVE (AFU_ORTHOLOGUE AFUA_6G08710)-RELATED"/>
    <property type="match status" value="1"/>
</dbReference>
<evidence type="ECO:0000259" key="2">
    <source>
        <dbReference type="Pfam" id="PF16655"/>
    </source>
</evidence>
<name>K6YMK0_9ALTE</name>
<evidence type="ECO:0000313" key="4">
    <source>
        <dbReference type="Proteomes" id="UP000006327"/>
    </source>
</evidence>
<dbReference type="InterPro" id="IPR052900">
    <property type="entry name" value="Phospholipid_Metab_Enz"/>
</dbReference>